<dbReference type="Pfam" id="PF00337">
    <property type="entry name" value="Gal-bind_lectin"/>
    <property type="match status" value="1"/>
</dbReference>
<dbReference type="Gene3D" id="2.60.120.200">
    <property type="match status" value="1"/>
</dbReference>
<dbReference type="InterPro" id="IPR044156">
    <property type="entry name" value="Galectin-like"/>
</dbReference>
<dbReference type="PANTHER" id="PTHR11346">
    <property type="entry name" value="GALECTIN"/>
    <property type="match status" value="1"/>
</dbReference>
<dbReference type="GO" id="GO:0030246">
    <property type="term" value="F:carbohydrate binding"/>
    <property type="evidence" value="ECO:0007669"/>
    <property type="project" value="UniProtKB-UniRule"/>
</dbReference>
<dbReference type="InterPro" id="IPR001079">
    <property type="entry name" value="Galectin_CRD"/>
</dbReference>
<dbReference type="SMART" id="SM00908">
    <property type="entry name" value="Gal-bind_lectin"/>
    <property type="match status" value="1"/>
</dbReference>
<evidence type="ECO:0000256" key="1">
    <source>
        <dbReference type="ARBA" id="ARBA00022734"/>
    </source>
</evidence>
<dbReference type="WBParaSite" id="ACRNAN_scaffold4816.g27895.t1">
    <property type="protein sequence ID" value="ACRNAN_scaffold4816.g27895.t1"/>
    <property type="gene ID" value="ACRNAN_scaffold4816.g27895"/>
</dbReference>
<organism evidence="4 5">
    <name type="scientific">Acrobeloides nanus</name>
    <dbReference type="NCBI Taxonomy" id="290746"/>
    <lineage>
        <taxon>Eukaryota</taxon>
        <taxon>Metazoa</taxon>
        <taxon>Ecdysozoa</taxon>
        <taxon>Nematoda</taxon>
        <taxon>Chromadorea</taxon>
        <taxon>Rhabditida</taxon>
        <taxon>Tylenchina</taxon>
        <taxon>Cephalobomorpha</taxon>
        <taxon>Cephaloboidea</taxon>
        <taxon>Cephalobidae</taxon>
        <taxon>Acrobeloides</taxon>
    </lineage>
</organism>
<dbReference type="SMART" id="SM00276">
    <property type="entry name" value="GLECT"/>
    <property type="match status" value="1"/>
</dbReference>
<keyword evidence="1 2" id="KW-0430">Lectin</keyword>
<feature type="domain" description="Galectin" evidence="3">
    <location>
        <begin position="16"/>
        <end position="143"/>
    </location>
</feature>
<name>A0A914DZQ8_9BILA</name>
<dbReference type="SUPFAM" id="SSF49899">
    <property type="entry name" value="Concanavalin A-like lectins/glucanases"/>
    <property type="match status" value="1"/>
</dbReference>
<protein>
    <recommendedName>
        <fullName evidence="2">Galectin</fullName>
    </recommendedName>
</protein>
<dbReference type="Proteomes" id="UP000887540">
    <property type="component" value="Unplaced"/>
</dbReference>
<dbReference type="PROSITE" id="PS51304">
    <property type="entry name" value="GALECTIN"/>
    <property type="match status" value="1"/>
</dbReference>
<dbReference type="PANTHER" id="PTHR11346:SF171">
    <property type="entry name" value="GALECTIN"/>
    <property type="match status" value="1"/>
</dbReference>
<evidence type="ECO:0000313" key="4">
    <source>
        <dbReference type="Proteomes" id="UP000887540"/>
    </source>
</evidence>
<dbReference type="InterPro" id="IPR013320">
    <property type="entry name" value="ConA-like_dom_sf"/>
</dbReference>
<accession>A0A914DZQ8</accession>
<evidence type="ECO:0000259" key="3">
    <source>
        <dbReference type="PROSITE" id="PS51304"/>
    </source>
</evidence>
<proteinExistence type="predicted"/>
<dbReference type="CDD" id="cd00070">
    <property type="entry name" value="GLECT"/>
    <property type="match status" value="1"/>
</dbReference>
<reference evidence="5" key="1">
    <citation type="submission" date="2022-11" db="UniProtKB">
        <authorList>
            <consortium name="WormBaseParasite"/>
        </authorList>
    </citation>
    <scope>IDENTIFICATION</scope>
</reference>
<dbReference type="GO" id="GO:0016936">
    <property type="term" value="F:galactoside binding"/>
    <property type="evidence" value="ECO:0007669"/>
    <property type="project" value="TreeGrafter"/>
</dbReference>
<keyword evidence="4" id="KW-1185">Reference proteome</keyword>
<dbReference type="AlphaFoldDB" id="A0A914DZQ8"/>
<evidence type="ECO:0000256" key="2">
    <source>
        <dbReference type="RuleBase" id="RU102079"/>
    </source>
</evidence>
<sequence>MRSNNTSQNIQNPVVPFTNGIKGFKRGARIEIHGTPIVGPNQFFCVELFSGQDIAFNLNARFYANDNVLALNSCQQGNWQFEERHANPLMIGSRFEIKITNKMSGFKIKINGQKINFSHRISAKSITMLGIRGDVQVTNVIMKKFDTSIVTYNSAPVVNAQGQSQPQPVIIIQQGENSDDRRQRRRRRMVFRALMGGVGHH</sequence>
<evidence type="ECO:0000313" key="5">
    <source>
        <dbReference type="WBParaSite" id="ACRNAN_scaffold4816.g27895.t1"/>
    </source>
</evidence>